<organism evidence="2 3">
    <name type="scientific">Paraburkholderia fungorum</name>
    <dbReference type="NCBI Taxonomy" id="134537"/>
    <lineage>
        <taxon>Bacteria</taxon>
        <taxon>Pseudomonadati</taxon>
        <taxon>Pseudomonadota</taxon>
        <taxon>Betaproteobacteria</taxon>
        <taxon>Burkholderiales</taxon>
        <taxon>Burkholderiaceae</taxon>
        <taxon>Paraburkholderia</taxon>
    </lineage>
</organism>
<dbReference type="RefSeq" id="WP_315696601.1">
    <property type="nucleotide sequence ID" value="NZ_JANSLM010000001.1"/>
</dbReference>
<evidence type="ECO:0000256" key="1">
    <source>
        <dbReference type="SAM" id="Phobius"/>
    </source>
</evidence>
<dbReference type="Proteomes" id="UP001246473">
    <property type="component" value="Unassembled WGS sequence"/>
</dbReference>
<evidence type="ECO:0008006" key="4">
    <source>
        <dbReference type="Google" id="ProtNLM"/>
    </source>
</evidence>
<name>A0AAP5URF1_9BURK</name>
<dbReference type="SUPFAM" id="SSF103473">
    <property type="entry name" value="MFS general substrate transporter"/>
    <property type="match status" value="1"/>
</dbReference>
<comment type="caution">
    <text evidence="2">The sequence shown here is derived from an EMBL/GenBank/DDBJ whole genome shotgun (WGS) entry which is preliminary data.</text>
</comment>
<evidence type="ECO:0000313" key="2">
    <source>
        <dbReference type="EMBL" id="MDT8835828.1"/>
    </source>
</evidence>
<sequence>MTLPLAFLLRMLAVATFVVFLQAYMVAPIIPELSNAFGTSVQAIGLVVPAYLIPLSFVD</sequence>
<reference evidence="2" key="1">
    <citation type="submission" date="2022-08" db="EMBL/GenBank/DDBJ databases">
        <authorList>
            <person name="Kim S.-J."/>
        </authorList>
    </citation>
    <scope>NUCLEOTIDE SEQUENCE</scope>
    <source>
        <strain evidence="2">KJ</strain>
    </source>
</reference>
<dbReference type="AlphaFoldDB" id="A0AAP5URF1"/>
<accession>A0AAP5URF1</accession>
<proteinExistence type="predicted"/>
<gene>
    <name evidence="2" type="ORF">ParKJ_00185</name>
</gene>
<keyword evidence="1" id="KW-0472">Membrane</keyword>
<protein>
    <recommendedName>
        <fullName evidence="4">MFS transporter</fullName>
    </recommendedName>
</protein>
<dbReference type="EMBL" id="JANSLM010000001">
    <property type="protein sequence ID" value="MDT8835828.1"/>
    <property type="molecule type" value="Genomic_DNA"/>
</dbReference>
<keyword evidence="1" id="KW-1133">Transmembrane helix</keyword>
<evidence type="ECO:0000313" key="3">
    <source>
        <dbReference type="Proteomes" id="UP001246473"/>
    </source>
</evidence>
<feature type="transmembrane region" description="Helical" evidence="1">
    <location>
        <begin position="36"/>
        <end position="58"/>
    </location>
</feature>
<feature type="transmembrane region" description="Helical" evidence="1">
    <location>
        <begin position="7"/>
        <end position="30"/>
    </location>
</feature>
<dbReference type="InterPro" id="IPR036259">
    <property type="entry name" value="MFS_trans_sf"/>
</dbReference>
<keyword evidence="1" id="KW-0812">Transmembrane</keyword>